<name>K6X4J9_9ACTN</name>
<organism evidence="1 2">
    <name type="scientific">Gordonia rhizosphera NBRC 16068</name>
    <dbReference type="NCBI Taxonomy" id="1108045"/>
    <lineage>
        <taxon>Bacteria</taxon>
        <taxon>Bacillati</taxon>
        <taxon>Actinomycetota</taxon>
        <taxon>Actinomycetes</taxon>
        <taxon>Mycobacteriales</taxon>
        <taxon>Gordoniaceae</taxon>
        <taxon>Gordonia</taxon>
    </lineage>
</organism>
<keyword evidence="2" id="KW-1185">Reference proteome</keyword>
<dbReference type="NCBIfam" id="TIGR01764">
    <property type="entry name" value="excise"/>
    <property type="match status" value="1"/>
</dbReference>
<proteinExistence type="predicted"/>
<reference evidence="1 2" key="1">
    <citation type="submission" date="2012-08" db="EMBL/GenBank/DDBJ databases">
        <title>Whole genome shotgun sequence of Gordonia rhizosphera NBRC 16068.</title>
        <authorList>
            <person name="Takarada H."/>
            <person name="Isaki S."/>
            <person name="Hosoyama A."/>
            <person name="Tsuchikane K."/>
            <person name="Katsumata H."/>
            <person name="Baba S."/>
            <person name="Ohji S."/>
            <person name="Yamazaki S."/>
            <person name="Fujita N."/>
        </authorList>
    </citation>
    <scope>NUCLEOTIDE SEQUENCE [LARGE SCALE GENOMIC DNA]</scope>
    <source>
        <strain evidence="1 2">NBRC 16068</strain>
    </source>
</reference>
<gene>
    <name evidence="1" type="ORF">GORHZ_242_00080</name>
</gene>
<dbReference type="InterPro" id="IPR010093">
    <property type="entry name" value="SinI_DNA-bd"/>
</dbReference>
<accession>K6X4J9</accession>
<dbReference type="OrthoDB" id="4870800at2"/>
<dbReference type="AlphaFoldDB" id="K6X4J9"/>
<protein>
    <submittedName>
        <fullName evidence="1">Putative phage excisionase</fullName>
    </submittedName>
</protein>
<evidence type="ECO:0000313" key="2">
    <source>
        <dbReference type="Proteomes" id="UP000008363"/>
    </source>
</evidence>
<sequence length="63" mass="6932">MPKTGTRRLESISDAAAYADILVRTIRRFIADGRLNAYRIGLRLVKVDLNDLDAMMRPVGGGA</sequence>
<evidence type="ECO:0000313" key="1">
    <source>
        <dbReference type="EMBL" id="GAB93724.1"/>
    </source>
</evidence>
<dbReference type="GO" id="GO:0003677">
    <property type="term" value="F:DNA binding"/>
    <property type="evidence" value="ECO:0007669"/>
    <property type="project" value="InterPro"/>
</dbReference>
<dbReference type="eggNOG" id="ENOG5031WCX">
    <property type="taxonomic scope" value="Bacteria"/>
</dbReference>
<dbReference type="STRING" id="1108045.GORHZ_242_00080"/>
<dbReference type="Proteomes" id="UP000008363">
    <property type="component" value="Unassembled WGS sequence"/>
</dbReference>
<comment type="caution">
    <text evidence="1">The sequence shown here is derived from an EMBL/GenBank/DDBJ whole genome shotgun (WGS) entry which is preliminary data.</text>
</comment>
<dbReference type="EMBL" id="BAHC01000242">
    <property type="protein sequence ID" value="GAB93724.1"/>
    <property type="molecule type" value="Genomic_DNA"/>
</dbReference>
<dbReference type="RefSeq" id="WP_006339264.1">
    <property type="nucleotide sequence ID" value="NZ_BAHC01000242.1"/>
</dbReference>